<comment type="similarity">
    <text evidence="9">Belongs to the ABC transporter superfamily. Drug exporter-1 (DrugE1) (TC 3.A.1.105) family.</text>
</comment>
<protein>
    <submittedName>
        <fullName evidence="11">ATP-binding cassette domain-containing protein</fullName>
    </submittedName>
</protein>
<dbReference type="PANTHER" id="PTHR42711:SF19">
    <property type="entry name" value="DOXORUBICIN RESISTANCE ATP-BINDING PROTEIN DRRA"/>
    <property type="match status" value="1"/>
</dbReference>
<dbReference type="InterPro" id="IPR003439">
    <property type="entry name" value="ABC_transporter-like_ATP-bd"/>
</dbReference>
<evidence type="ECO:0000256" key="4">
    <source>
        <dbReference type="ARBA" id="ARBA00022741"/>
    </source>
</evidence>
<evidence type="ECO:0000256" key="6">
    <source>
        <dbReference type="ARBA" id="ARBA00022967"/>
    </source>
</evidence>
<keyword evidence="12" id="KW-1185">Reference proteome</keyword>
<evidence type="ECO:0000256" key="2">
    <source>
        <dbReference type="ARBA" id="ARBA00022448"/>
    </source>
</evidence>
<reference evidence="11" key="1">
    <citation type="submission" date="2021-07" db="EMBL/GenBank/DDBJ databases">
        <title>Candidatus Kaistella beijingensis sp. nov. isolated from a municipal wastewater treatment plant is involved in sludge foaming.</title>
        <authorList>
            <person name="Song Y."/>
            <person name="Liu S.-J."/>
        </authorList>
    </citation>
    <scope>NUCLEOTIDE SEQUENCE</scope>
    <source>
        <strain evidence="11">DSM 43998</strain>
    </source>
</reference>
<keyword evidence="8" id="KW-0046">Antibiotic resistance</keyword>
<evidence type="ECO:0000256" key="9">
    <source>
        <dbReference type="ARBA" id="ARBA00049985"/>
    </source>
</evidence>
<evidence type="ECO:0000256" key="1">
    <source>
        <dbReference type="ARBA" id="ARBA00004413"/>
    </source>
</evidence>
<evidence type="ECO:0000256" key="7">
    <source>
        <dbReference type="ARBA" id="ARBA00023136"/>
    </source>
</evidence>
<dbReference type="InterPro" id="IPR050763">
    <property type="entry name" value="ABC_transporter_ATP-binding"/>
</dbReference>
<keyword evidence="7" id="KW-0472">Membrane</keyword>
<dbReference type="InterPro" id="IPR027417">
    <property type="entry name" value="P-loop_NTPase"/>
</dbReference>
<evidence type="ECO:0000313" key="11">
    <source>
        <dbReference type="EMBL" id="QXQ13333.1"/>
    </source>
</evidence>
<dbReference type="EMBL" id="CP079105">
    <property type="protein sequence ID" value="QXQ13333.1"/>
    <property type="molecule type" value="Genomic_DNA"/>
</dbReference>
<keyword evidence="6" id="KW-1278">Translocase</keyword>
<dbReference type="PROSITE" id="PS00211">
    <property type="entry name" value="ABC_TRANSPORTER_1"/>
    <property type="match status" value="1"/>
</dbReference>
<dbReference type="Gene3D" id="3.40.50.300">
    <property type="entry name" value="P-loop containing nucleotide triphosphate hydrolases"/>
    <property type="match status" value="1"/>
</dbReference>
<dbReference type="InterPro" id="IPR005894">
    <property type="entry name" value="DrrA"/>
</dbReference>
<dbReference type="InterPro" id="IPR003593">
    <property type="entry name" value="AAA+_ATPase"/>
</dbReference>
<proteinExistence type="inferred from homology"/>
<evidence type="ECO:0000256" key="3">
    <source>
        <dbReference type="ARBA" id="ARBA00022475"/>
    </source>
</evidence>
<dbReference type="PROSITE" id="PS50893">
    <property type="entry name" value="ABC_TRANSPORTER_2"/>
    <property type="match status" value="1"/>
</dbReference>
<evidence type="ECO:0000259" key="10">
    <source>
        <dbReference type="PROSITE" id="PS50893"/>
    </source>
</evidence>
<evidence type="ECO:0000256" key="5">
    <source>
        <dbReference type="ARBA" id="ARBA00022840"/>
    </source>
</evidence>
<accession>A0ABX8S6H1</accession>
<dbReference type="Pfam" id="PF00005">
    <property type="entry name" value="ABC_tran"/>
    <property type="match status" value="1"/>
</dbReference>
<dbReference type="NCBIfam" id="TIGR01188">
    <property type="entry name" value="drrA"/>
    <property type="match status" value="1"/>
</dbReference>
<evidence type="ECO:0000313" key="12">
    <source>
        <dbReference type="Proteomes" id="UP000887023"/>
    </source>
</evidence>
<dbReference type="InterPro" id="IPR017871">
    <property type="entry name" value="ABC_transporter-like_CS"/>
</dbReference>
<name>A0ABX8S6H1_9ACTN</name>
<dbReference type="SUPFAM" id="SSF52540">
    <property type="entry name" value="P-loop containing nucleoside triphosphate hydrolases"/>
    <property type="match status" value="1"/>
</dbReference>
<dbReference type="PANTHER" id="PTHR42711">
    <property type="entry name" value="ABC TRANSPORTER ATP-BINDING PROTEIN"/>
    <property type="match status" value="1"/>
</dbReference>
<keyword evidence="3" id="KW-1003">Cell membrane</keyword>
<feature type="domain" description="ABC transporter" evidence="10">
    <location>
        <begin position="6"/>
        <end position="236"/>
    </location>
</feature>
<dbReference type="SMART" id="SM00382">
    <property type="entry name" value="AAA"/>
    <property type="match status" value="1"/>
</dbReference>
<keyword evidence="4" id="KW-0547">Nucleotide-binding</keyword>
<dbReference type="GO" id="GO:0005524">
    <property type="term" value="F:ATP binding"/>
    <property type="evidence" value="ECO:0007669"/>
    <property type="project" value="UniProtKB-KW"/>
</dbReference>
<dbReference type="Proteomes" id="UP000887023">
    <property type="component" value="Chromosome"/>
</dbReference>
<keyword evidence="2" id="KW-0813">Transport</keyword>
<sequence length="315" mass="32961">MSVPAIEVAGLAKTYGEVTALHGISFEAAPGTVLGLLGPNGSGKTTTVTLLATLQRPTAGSARICGHDVVADAARVRELISLTGQSAALDGGLTAAENLAMFGNLTGLRGERLRARIDELVEQFDLGAVRDRRVATLSGGMQRRVDIAGALVTRPAVLFLDEPTTGLDPRSRAAVWEIVAGLRAEGITVLLTTQYLAEADLLADRIVLLDRGAVVATGTPAELKRHAGAAVCEVTLVDPGDLDRVATVLGRFESVETPAAGPAAHPRLVFRSEAGMSTVAEVIALLREARIDVVDVGLRQPSLDEVFLQLTEQVP</sequence>
<organism evidence="11 12">
    <name type="scientific">Skermania pinensis</name>
    <dbReference type="NCBI Taxonomy" id="39122"/>
    <lineage>
        <taxon>Bacteria</taxon>
        <taxon>Bacillati</taxon>
        <taxon>Actinomycetota</taxon>
        <taxon>Actinomycetes</taxon>
        <taxon>Mycobacteriales</taxon>
        <taxon>Gordoniaceae</taxon>
        <taxon>Skermania</taxon>
    </lineage>
</organism>
<evidence type="ECO:0000256" key="8">
    <source>
        <dbReference type="ARBA" id="ARBA00023251"/>
    </source>
</evidence>
<gene>
    <name evidence="11" type="ORF">KV203_15915</name>
</gene>
<keyword evidence="5 11" id="KW-0067">ATP-binding</keyword>
<dbReference type="RefSeq" id="WP_083530200.1">
    <property type="nucleotide sequence ID" value="NZ_CBCRUZ010000016.1"/>
</dbReference>
<comment type="subcellular location">
    <subcellularLocation>
        <location evidence="1">Cell membrane</location>
        <topology evidence="1">Peripheral membrane protein</topology>
        <orientation evidence="1">Cytoplasmic side</orientation>
    </subcellularLocation>
</comment>